<reference evidence="2" key="1">
    <citation type="submission" date="2021-01" db="EMBL/GenBank/DDBJ databases">
        <authorList>
            <person name="Corre E."/>
            <person name="Pelletier E."/>
            <person name="Niang G."/>
            <person name="Scheremetjew M."/>
            <person name="Finn R."/>
            <person name="Kale V."/>
            <person name="Holt S."/>
            <person name="Cochrane G."/>
            <person name="Meng A."/>
            <person name="Brown T."/>
            <person name="Cohen L."/>
        </authorList>
    </citation>
    <scope>NUCLEOTIDE SEQUENCE</scope>
    <source>
        <strain evidence="2">Isolate 1302-5</strain>
    </source>
</reference>
<proteinExistence type="predicted"/>
<evidence type="ECO:0008006" key="3">
    <source>
        <dbReference type="Google" id="ProtNLM"/>
    </source>
</evidence>
<feature type="signal peptide" evidence="1">
    <location>
        <begin position="1"/>
        <end position="18"/>
    </location>
</feature>
<dbReference type="AlphaFoldDB" id="A0A7S4MLS3"/>
<name>A0A7S4MLS3_9STRA</name>
<protein>
    <recommendedName>
        <fullName evidence="3">Clathrin light chain</fullName>
    </recommendedName>
</protein>
<feature type="chain" id="PRO_5031421286" description="Clathrin light chain" evidence="1">
    <location>
        <begin position="19"/>
        <end position="246"/>
    </location>
</feature>
<dbReference type="EMBL" id="HBKQ01017311">
    <property type="protein sequence ID" value="CAE2230373.1"/>
    <property type="molecule type" value="Transcribed_RNA"/>
</dbReference>
<evidence type="ECO:0000256" key="1">
    <source>
        <dbReference type="SAM" id="SignalP"/>
    </source>
</evidence>
<gene>
    <name evidence="2" type="ORF">OAUR00152_LOCUS11699</name>
</gene>
<organism evidence="2">
    <name type="scientific">Odontella aurita</name>
    <dbReference type="NCBI Taxonomy" id="265563"/>
    <lineage>
        <taxon>Eukaryota</taxon>
        <taxon>Sar</taxon>
        <taxon>Stramenopiles</taxon>
        <taxon>Ochrophyta</taxon>
        <taxon>Bacillariophyta</taxon>
        <taxon>Mediophyceae</taxon>
        <taxon>Biddulphiophycidae</taxon>
        <taxon>Eupodiscales</taxon>
        <taxon>Odontellaceae</taxon>
        <taxon>Odontella</taxon>
    </lineage>
</organism>
<keyword evidence="1" id="KW-0732">Signal</keyword>
<accession>A0A7S4MLS3</accession>
<sequence>MKFAASCLVILGAAGAKAAFVPGCPTARPRVALKGYLDDLTEELYGPEDNPDVEADLQENTKMKKEDQDRFGPGSWENYVDFEEFDGGDGQMGVAGDGSKGLEKIGSDVTPQLAKSKTMSAKNAWGTSTGYADKLMSERPEMDIARAQQLENWANQQEVRAKNQQLKEMTEAFDEATPSAEEDWRALAKFGVERNEVCECVELSPLFLLYAYLGSPQQKIMQTSSSKSVRRNLTWTRLLEKCKLVI</sequence>
<evidence type="ECO:0000313" key="2">
    <source>
        <dbReference type="EMBL" id="CAE2230373.1"/>
    </source>
</evidence>